<evidence type="ECO:0000313" key="3">
    <source>
        <dbReference type="Proteomes" id="UP001054837"/>
    </source>
</evidence>
<proteinExistence type="predicted"/>
<dbReference type="EMBL" id="BPLQ01009699">
    <property type="protein sequence ID" value="GIY46057.1"/>
    <property type="molecule type" value="Genomic_DNA"/>
</dbReference>
<feature type="compositionally biased region" description="Basic and acidic residues" evidence="1">
    <location>
        <begin position="54"/>
        <end position="72"/>
    </location>
</feature>
<feature type="region of interest" description="Disordered" evidence="1">
    <location>
        <begin position="54"/>
        <end position="88"/>
    </location>
</feature>
<comment type="caution">
    <text evidence="2">The sequence shown here is derived from an EMBL/GenBank/DDBJ whole genome shotgun (WGS) entry which is preliminary data.</text>
</comment>
<reference evidence="2 3" key="1">
    <citation type="submission" date="2021-06" db="EMBL/GenBank/DDBJ databases">
        <title>Caerostris darwini draft genome.</title>
        <authorList>
            <person name="Kono N."/>
            <person name="Arakawa K."/>
        </authorList>
    </citation>
    <scope>NUCLEOTIDE SEQUENCE [LARGE SCALE GENOMIC DNA]</scope>
</reference>
<accession>A0AAV4TKW4</accession>
<evidence type="ECO:0008006" key="4">
    <source>
        <dbReference type="Google" id="ProtNLM"/>
    </source>
</evidence>
<organism evidence="2 3">
    <name type="scientific">Caerostris darwini</name>
    <dbReference type="NCBI Taxonomy" id="1538125"/>
    <lineage>
        <taxon>Eukaryota</taxon>
        <taxon>Metazoa</taxon>
        <taxon>Ecdysozoa</taxon>
        <taxon>Arthropoda</taxon>
        <taxon>Chelicerata</taxon>
        <taxon>Arachnida</taxon>
        <taxon>Araneae</taxon>
        <taxon>Araneomorphae</taxon>
        <taxon>Entelegynae</taxon>
        <taxon>Araneoidea</taxon>
        <taxon>Araneidae</taxon>
        <taxon>Caerostris</taxon>
    </lineage>
</organism>
<sequence length="88" mass="10440">MLLKIFKTKLSSHIRDSHENLLTSWRNFYLSFVAKYRPPALIQDLIAYLNSNSDDKADSARKTHSPEHKEHQSFFPRKASLDKHRRRC</sequence>
<evidence type="ECO:0000256" key="1">
    <source>
        <dbReference type="SAM" id="MobiDB-lite"/>
    </source>
</evidence>
<dbReference type="Proteomes" id="UP001054837">
    <property type="component" value="Unassembled WGS sequence"/>
</dbReference>
<dbReference type="AlphaFoldDB" id="A0AAV4TKW4"/>
<name>A0AAV4TKW4_9ARAC</name>
<keyword evidence="3" id="KW-1185">Reference proteome</keyword>
<gene>
    <name evidence="2" type="ORF">CDAR_384481</name>
</gene>
<evidence type="ECO:0000313" key="2">
    <source>
        <dbReference type="EMBL" id="GIY46057.1"/>
    </source>
</evidence>
<protein>
    <recommendedName>
        <fullName evidence="4">Maturase K</fullName>
    </recommendedName>
</protein>